<dbReference type="Proteomes" id="UP001220064">
    <property type="component" value="Chromosome"/>
</dbReference>
<evidence type="ECO:0000313" key="1">
    <source>
        <dbReference type="EMBL" id="WCZ31869.1"/>
    </source>
</evidence>
<dbReference type="RefSeq" id="WP_022862696.1">
    <property type="nucleotide sequence ID" value="NZ_ATVG01000003.1"/>
</dbReference>
<accession>A0ABY7U5Q1</accession>
<gene>
    <name evidence="1" type="ORF">CMASS_02050</name>
</gene>
<name>A0ABY7U5Q1_9CORY</name>
<reference evidence="1 2" key="1">
    <citation type="submission" date="2020-10" db="EMBL/GenBank/DDBJ databases">
        <title>Complete genome sequence of Corynebacterium massiliense DSM 45435, type strain of Corynebacterium massiliense.</title>
        <authorList>
            <person name="Busche T."/>
            <person name="Kalinowski J."/>
            <person name="Ruckert C."/>
        </authorList>
    </citation>
    <scope>NUCLEOTIDE SEQUENCE [LARGE SCALE GENOMIC DNA]</scope>
    <source>
        <strain evidence="1 2">DSM 45435</strain>
    </source>
</reference>
<keyword evidence="2" id="KW-1185">Reference proteome</keyword>
<protein>
    <recommendedName>
        <fullName evidence="3">Secreted protein</fullName>
    </recommendedName>
</protein>
<evidence type="ECO:0008006" key="3">
    <source>
        <dbReference type="Google" id="ProtNLM"/>
    </source>
</evidence>
<dbReference type="EMBL" id="CP063189">
    <property type="protein sequence ID" value="WCZ31869.1"/>
    <property type="molecule type" value="Genomic_DNA"/>
</dbReference>
<organism evidence="1 2">
    <name type="scientific">Corynebacterium massiliense DSM 45435</name>
    <dbReference type="NCBI Taxonomy" id="1121364"/>
    <lineage>
        <taxon>Bacteria</taxon>
        <taxon>Bacillati</taxon>
        <taxon>Actinomycetota</taxon>
        <taxon>Actinomycetes</taxon>
        <taxon>Mycobacteriales</taxon>
        <taxon>Corynebacteriaceae</taxon>
        <taxon>Corynebacterium</taxon>
    </lineage>
</organism>
<proteinExistence type="predicted"/>
<evidence type="ECO:0000313" key="2">
    <source>
        <dbReference type="Proteomes" id="UP001220064"/>
    </source>
</evidence>
<sequence length="159" mass="17067">MHLSKLGRVIATVVVALFALGLIGLVVSAANRDDSGYVGSLENKLKHMDEENLRATAIAPVDVYGDDWPLAGIICPGTPTDDVEKMYEVDAKKLGIKGESVPADENLVLLLNQDGETKVDHIKTDKVNMCSAGSPGPMDARTLIPFMKDQHGTWVIPAN</sequence>